<sequence>MRFIKQIFSVLVIVVILAGCSSNTEEKIVISEQLIYGESSEMDLVQIDYKLEGSKQWKDSLIINQLMEKLQGIELRQLPVDEEIEVFKGKEILYSISLISLQNPSHGKEAKGGTVLIFSTGEIVFPDIKTMGDGRTISYINVNEEIIKREAIISFIESL</sequence>
<keyword evidence="2" id="KW-1185">Reference proteome</keyword>
<accession>A0A0D8I8V9</accession>
<gene>
    <name evidence="1" type="ORF">CACET_c23050</name>
</gene>
<name>A0A0D8I8V9_9CLOT</name>
<organism evidence="1 2">
    <name type="scientific">Clostridium aceticum</name>
    <dbReference type="NCBI Taxonomy" id="84022"/>
    <lineage>
        <taxon>Bacteria</taxon>
        <taxon>Bacillati</taxon>
        <taxon>Bacillota</taxon>
        <taxon>Clostridia</taxon>
        <taxon>Eubacteriales</taxon>
        <taxon>Clostridiaceae</taxon>
        <taxon>Clostridium</taxon>
    </lineage>
</organism>
<dbReference type="OrthoDB" id="9998784at2"/>
<dbReference type="AlphaFoldDB" id="A0A0D8I8V9"/>
<dbReference type="RefSeq" id="WP_044824962.1">
    <property type="nucleotide sequence ID" value="NZ_CP009687.1"/>
</dbReference>
<dbReference type="EMBL" id="CP009687">
    <property type="protein sequence ID" value="AKL95751.1"/>
    <property type="molecule type" value="Genomic_DNA"/>
</dbReference>
<dbReference type="PATRIC" id="fig|84022.5.peg.396"/>
<reference evidence="1 2" key="1">
    <citation type="submission" date="2014-10" db="EMBL/GenBank/DDBJ databases">
        <title>Genome sequence of Clostridium aceticum DSM 1496.</title>
        <authorList>
            <person name="Poehlein A."/>
            <person name="Schiel-Bengelsdorf B."/>
            <person name="Gottschalk G."/>
            <person name="Duerre P."/>
            <person name="Daniel R."/>
        </authorList>
    </citation>
    <scope>NUCLEOTIDE SEQUENCE [LARGE SCALE GENOMIC DNA]</scope>
    <source>
        <strain evidence="1 2">DSM 1496</strain>
    </source>
</reference>
<evidence type="ECO:0000313" key="2">
    <source>
        <dbReference type="Proteomes" id="UP000035704"/>
    </source>
</evidence>
<evidence type="ECO:0000313" key="1">
    <source>
        <dbReference type="EMBL" id="AKL95751.1"/>
    </source>
</evidence>
<protein>
    <submittedName>
        <fullName evidence="1">Uncharacterized protein</fullName>
    </submittedName>
</protein>
<dbReference type="PROSITE" id="PS51257">
    <property type="entry name" value="PROKAR_LIPOPROTEIN"/>
    <property type="match status" value="1"/>
</dbReference>
<dbReference type="KEGG" id="cace:CACET_c23050"/>
<dbReference type="Proteomes" id="UP000035704">
    <property type="component" value="Chromosome"/>
</dbReference>
<proteinExistence type="predicted"/>